<comment type="caution">
    <text evidence="7">The sequence shown here is derived from an EMBL/GenBank/DDBJ whole genome shotgun (WGS) entry which is preliminary data.</text>
</comment>
<accession>A0ABP1NGG7</accession>
<dbReference type="PANTHER" id="PTHR31107:SF2">
    <property type="entry name" value="CYTOCHROME C OXIDASE ASSEMBLY FACTOR 8"/>
    <property type="match status" value="1"/>
</dbReference>
<evidence type="ECO:0000313" key="7">
    <source>
        <dbReference type="EMBL" id="CAL7940070.1"/>
    </source>
</evidence>
<evidence type="ECO:0000256" key="6">
    <source>
        <dbReference type="ARBA" id="ARBA00023136"/>
    </source>
</evidence>
<evidence type="ECO:0000313" key="8">
    <source>
        <dbReference type="Proteomes" id="UP001642520"/>
    </source>
</evidence>
<name>A0ABP1NGG7_XYLVO</name>
<organism evidence="7 8">
    <name type="scientific">Xylocopa violacea</name>
    <name type="common">Violet carpenter bee</name>
    <name type="synonym">Apis violacea</name>
    <dbReference type="NCBI Taxonomy" id="135666"/>
    <lineage>
        <taxon>Eukaryota</taxon>
        <taxon>Metazoa</taxon>
        <taxon>Ecdysozoa</taxon>
        <taxon>Arthropoda</taxon>
        <taxon>Hexapoda</taxon>
        <taxon>Insecta</taxon>
        <taxon>Pterygota</taxon>
        <taxon>Neoptera</taxon>
        <taxon>Endopterygota</taxon>
        <taxon>Hymenoptera</taxon>
        <taxon>Apocrita</taxon>
        <taxon>Aculeata</taxon>
        <taxon>Apoidea</taxon>
        <taxon>Anthophila</taxon>
        <taxon>Apidae</taxon>
        <taxon>Xylocopa</taxon>
        <taxon>Xylocopa</taxon>
    </lineage>
</organism>
<dbReference type="PANTHER" id="PTHR31107">
    <property type="entry name" value="APOPTOGENIC PROTEIN 1, MITOCHONDRIAL"/>
    <property type="match status" value="1"/>
</dbReference>
<dbReference type="InterPro" id="IPR018796">
    <property type="entry name" value="COA8"/>
</dbReference>
<reference evidence="7 8" key="1">
    <citation type="submission" date="2024-08" db="EMBL/GenBank/DDBJ databases">
        <authorList>
            <person name="Will J Nash"/>
            <person name="Angela Man"/>
            <person name="Seanna McTaggart"/>
            <person name="Kendall Baker"/>
            <person name="Tom Barker"/>
            <person name="Leah Catchpole"/>
            <person name="Alex Durrant"/>
            <person name="Karim Gharbi"/>
            <person name="Naomi Irish"/>
            <person name="Gemy Kaithakottil"/>
            <person name="Debby Ku"/>
            <person name="Aaliyah Providence"/>
            <person name="Felix Shaw"/>
            <person name="David Swarbreck"/>
            <person name="Chris Watkins"/>
            <person name="Ann M. McCartney"/>
            <person name="Giulio Formenti"/>
            <person name="Alice Mouton"/>
            <person name="Noel Vella"/>
            <person name="Bjorn M von Reumont"/>
            <person name="Adriana Vella"/>
            <person name="Wilfried Haerty"/>
        </authorList>
    </citation>
    <scope>NUCLEOTIDE SEQUENCE [LARGE SCALE GENOMIC DNA]</scope>
</reference>
<comment type="similarity">
    <text evidence="2">Belongs to the COA8 family.</text>
</comment>
<dbReference type="Pfam" id="PF10231">
    <property type="entry name" value="COA8"/>
    <property type="match status" value="1"/>
</dbReference>
<evidence type="ECO:0000256" key="1">
    <source>
        <dbReference type="ARBA" id="ARBA00004443"/>
    </source>
</evidence>
<proteinExistence type="inferred from homology"/>
<sequence length="154" mass="18575">MAQICNHARIKEYNNVIRLFSTKVFTNLKTSTEVDLIGPPDPISNLRPIIFAIPKNESKLERKYRKAREDTQNWNHNFWTKHNTSFVEERKQFQENLKNIGKTSITADDMSVFYKDFLDKNWHNHFNYNILWYKKNVKLLFLEMGVRLSKFKFR</sequence>
<protein>
    <recommendedName>
        <fullName evidence="9">Apoptogenic protein 1, mitochondrial</fullName>
    </recommendedName>
</protein>
<evidence type="ECO:0008006" key="9">
    <source>
        <dbReference type="Google" id="ProtNLM"/>
    </source>
</evidence>
<evidence type="ECO:0000256" key="4">
    <source>
        <dbReference type="ARBA" id="ARBA00022946"/>
    </source>
</evidence>
<keyword evidence="8" id="KW-1185">Reference proteome</keyword>
<keyword evidence="4" id="KW-0809">Transit peptide</keyword>
<evidence type="ECO:0000256" key="3">
    <source>
        <dbReference type="ARBA" id="ARBA00022792"/>
    </source>
</evidence>
<evidence type="ECO:0000256" key="5">
    <source>
        <dbReference type="ARBA" id="ARBA00023128"/>
    </source>
</evidence>
<dbReference type="EMBL" id="CAXAJV020001290">
    <property type="protein sequence ID" value="CAL7940070.1"/>
    <property type="molecule type" value="Genomic_DNA"/>
</dbReference>
<evidence type="ECO:0000256" key="2">
    <source>
        <dbReference type="ARBA" id="ARBA00005453"/>
    </source>
</evidence>
<gene>
    <name evidence="7" type="ORF">XYLVIOL_LOCUS4290</name>
</gene>
<keyword evidence="6" id="KW-0472">Membrane</keyword>
<dbReference type="Proteomes" id="UP001642520">
    <property type="component" value="Unassembled WGS sequence"/>
</dbReference>
<comment type="subcellular location">
    <subcellularLocation>
        <location evidence="1">Mitochondrion inner membrane</location>
        <topology evidence="1">Peripheral membrane protein</topology>
        <orientation evidence="1">Matrix side</orientation>
    </subcellularLocation>
</comment>
<keyword evidence="5" id="KW-0496">Mitochondrion</keyword>
<keyword evidence="3" id="KW-0999">Mitochondrion inner membrane</keyword>